<feature type="active site" description="Charge relay system" evidence="5">
    <location>
        <position position="805"/>
    </location>
</feature>
<evidence type="ECO:0000256" key="1">
    <source>
        <dbReference type="ARBA" id="ARBA00011073"/>
    </source>
</evidence>
<comment type="caution">
    <text evidence="8">The sequence shown here is derived from an EMBL/GenBank/DDBJ whole genome shotgun (WGS) entry which is preliminary data.</text>
</comment>
<dbReference type="PANTHER" id="PTHR43806:SF67">
    <property type="entry name" value="EGF-LIKE DOMAIN-CONTAINING PROTEIN"/>
    <property type="match status" value="1"/>
</dbReference>
<feature type="domain" description="Peptidase S8/S53" evidence="7">
    <location>
        <begin position="600"/>
        <end position="850"/>
    </location>
</feature>
<dbReference type="AlphaFoldDB" id="A0A7V0XFD4"/>
<dbReference type="SUPFAM" id="SSF50939">
    <property type="entry name" value="Sialidases"/>
    <property type="match status" value="1"/>
</dbReference>
<dbReference type="GO" id="GO:0004252">
    <property type="term" value="F:serine-type endopeptidase activity"/>
    <property type="evidence" value="ECO:0007669"/>
    <property type="project" value="UniProtKB-UniRule"/>
</dbReference>
<dbReference type="SUPFAM" id="SSF52743">
    <property type="entry name" value="Subtilisin-like"/>
    <property type="match status" value="1"/>
</dbReference>
<feature type="active site" description="Charge relay system" evidence="5">
    <location>
        <position position="502"/>
    </location>
</feature>
<dbReference type="Proteomes" id="UP000885672">
    <property type="component" value="Unassembled WGS sequence"/>
</dbReference>
<evidence type="ECO:0000256" key="4">
    <source>
        <dbReference type="ARBA" id="ARBA00022825"/>
    </source>
</evidence>
<dbReference type="InterPro" id="IPR015943">
    <property type="entry name" value="WD40/YVTN_repeat-like_dom_sf"/>
</dbReference>
<comment type="similarity">
    <text evidence="1 5">Belongs to the peptidase S8 family.</text>
</comment>
<evidence type="ECO:0000259" key="7">
    <source>
        <dbReference type="Pfam" id="PF00082"/>
    </source>
</evidence>
<evidence type="ECO:0000256" key="3">
    <source>
        <dbReference type="ARBA" id="ARBA00022801"/>
    </source>
</evidence>
<dbReference type="InterPro" id="IPR000209">
    <property type="entry name" value="Peptidase_S8/S53_dom"/>
</dbReference>
<evidence type="ECO:0000256" key="2">
    <source>
        <dbReference type="ARBA" id="ARBA00022670"/>
    </source>
</evidence>
<dbReference type="EMBL" id="DSBX01000260">
    <property type="protein sequence ID" value="HDR00013.1"/>
    <property type="molecule type" value="Genomic_DNA"/>
</dbReference>
<evidence type="ECO:0000313" key="8">
    <source>
        <dbReference type="EMBL" id="HDR00013.1"/>
    </source>
</evidence>
<dbReference type="CDD" id="cd15482">
    <property type="entry name" value="Sialidase_non-viral"/>
    <property type="match status" value="1"/>
</dbReference>
<keyword evidence="3 5" id="KW-0378">Hydrolase</keyword>
<feature type="region of interest" description="Disordered" evidence="6">
    <location>
        <begin position="142"/>
        <end position="168"/>
    </location>
</feature>
<dbReference type="PANTHER" id="PTHR43806">
    <property type="entry name" value="PEPTIDASE S8"/>
    <property type="match status" value="1"/>
</dbReference>
<evidence type="ECO:0000256" key="6">
    <source>
        <dbReference type="SAM" id="MobiDB-lite"/>
    </source>
</evidence>
<feature type="active site" description="Charge relay system" evidence="5">
    <location>
        <position position="621"/>
    </location>
</feature>
<dbReference type="InterPro" id="IPR036852">
    <property type="entry name" value="Peptidase_S8/S53_dom_sf"/>
</dbReference>
<keyword evidence="4 5" id="KW-0720">Serine protease</keyword>
<dbReference type="GO" id="GO:0006508">
    <property type="term" value="P:proteolysis"/>
    <property type="evidence" value="ECO:0007669"/>
    <property type="project" value="UniProtKB-KW"/>
</dbReference>
<dbReference type="Gene3D" id="3.40.50.200">
    <property type="entry name" value="Peptidase S8/S53 domain"/>
    <property type="match status" value="1"/>
</dbReference>
<dbReference type="Gene3D" id="2.120.10.10">
    <property type="match status" value="1"/>
</dbReference>
<dbReference type="InterPro" id="IPR015500">
    <property type="entry name" value="Peptidase_S8_subtilisin-rel"/>
</dbReference>
<protein>
    <recommendedName>
        <fullName evidence="7">Peptidase S8/S53 domain-containing protein</fullName>
    </recommendedName>
</protein>
<sequence length="978" mass="105421">MNVLLGLCFLLAAGLYRAPLPADPALPDTGIVWVYFTDKGIRTEAELDAAAAALELAAPTEVRERRRREARPGYDHDDLPVREEYIRTVERLGLRRRAVSRWLNAASFRVPPGIATHLHRLPFVHSIRPVGRETRLVADEAVPLPGEPRGHGLDQRPGPEPTGQTLDAPGPRIPDISALAVDSATAHRFYGPSFDQAMMMGVPDLFYAGWYGTGVRLAIFDTGLRLDNVAVRNLRISAQRDLLSGDNFRSASAGSGWRPTPAERLRFFGLVKDPAVVKTADGDLLVFCADSFNYAADWPRRAIFASTNPDRGATWSEPEVVVLSVSARQDPFNTFENLRLADAGFACYLAYGEVAYSPSAGIAGTAWLRYRQDGNWRPDAVRLGPGRRPELCLRDSTLSVAWVENDSVVAFRSGPVSENRPLPTWSVSSTAALPEALDRLALAAHSGGVLVVASGLRSGRLYALRSTNLGASWDAAQAITVAAPTGFRLVARGPEVVLLVKDVSTPPHTRLTALRSSDLGANWSSPVAITDNTLTIGGITAAWPGERIELIYESAGLLHRTGSADGGLSFGPSTPVDTLDYTHQPALTPDGGLAVWHTRGDDKAVWEPADTARFFATQPDHGTRMASIIAGYSPSGIVGVAPGVELLVARTELHRTRRGHDYEYQMEEDTYIEALEWAEARGADIVSTSLGYRGWYTDAQMDGRTAPISVAATLAARRGMVVVTAMGNRDTTRYPFSRPYIVAPADAEDVVSAGGVQRDGSFWRGTGTGPTADGRCKPELVALSDTVAVARPDTVTGLEGSAGTSCATALIAGAFALLKEAHPEWSAESLKAVMFETATGSVPGCTFGFGIPRVDEAFRRHPPSRSVRPLPASRLGVFPNPYIAGEHERVWFRLELARPVSRAAIRIYSASGTLVDSLSLNAELLGRPGRYSKTAELEQIGAWWDGTNSNGRPVASGLYLAVLQTTFDRSVGRFAVVR</sequence>
<reference evidence="8" key="1">
    <citation type="journal article" date="2020" name="mSystems">
        <title>Genome- and Community-Level Interaction Insights into Carbon Utilization and Element Cycling Functions of Hydrothermarchaeota in Hydrothermal Sediment.</title>
        <authorList>
            <person name="Zhou Z."/>
            <person name="Liu Y."/>
            <person name="Xu W."/>
            <person name="Pan J."/>
            <person name="Luo Z.H."/>
            <person name="Li M."/>
        </authorList>
    </citation>
    <scope>NUCLEOTIDE SEQUENCE [LARGE SCALE GENOMIC DNA]</scope>
    <source>
        <strain evidence="8">SpSt-1182</strain>
    </source>
</reference>
<keyword evidence="2 5" id="KW-0645">Protease</keyword>
<name>A0A7V0XFD4_UNCW3</name>
<dbReference type="InterPro" id="IPR036278">
    <property type="entry name" value="Sialidase_sf"/>
</dbReference>
<organism evidence="8">
    <name type="scientific">candidate division WOR-3 bacterium</name>
    <dbReference type="NCBI Taxonomy" id="2052148"/>
    <lineage>
        <taxon>Bacteria</taxon>
        <taxon>Bacteria division WOR-3</taxon>
    </lineage>
</organism>
<dbReference type="Gene3D" id="2.60.40.4070">
    <property type="match status" value="1"/>
</dbReference>
<dbReference type="PRINTS" id="PR00723">
    <property type="entry name" value="SUBTILISIN"/>
</dbReference>
<dbReference type="PROSITE" id="PS51892">
    <property type="entry name" value="SUBTILASE"/>
    <property type="match status" value="1"/>
</dbReference>
<proteinExistence type="inferred from homology"/>
<evidence type="ECO:0000256" key="5">
    <source>
        <dbReference type="PROSITE-ProRule" id="PRU01240"/>
    </source>
</evidence>
<dbReference type="Pfam" id="PF00082">
    <property type="entry name" value="Peptidase_S8"/>
    <property type="match status" value="1"/>
</dbReference>
<dbReference type="Gene3D" id="2.130.10.10">
    <property type="entry name" value="YVTN repeat-like/Quinoprotein amine dehydrogenase"/>
    <property type="match status" value="1"/>
</dbReference>
<dbReference type="InterPro" id="IPR050131">
    <property type="entry name" value="Peptidase_S8_subtilisin-like"/>
</dbReference>
<gene>
    <name evidence="8" type="ORF">ENN51_07015</name>
</gene>
<accession>A0A7V0XFD4</accession>